<evidence type="ECO:0000256" key="1">
    <source>
        <dbReference type="SAM" id="MobiDB-lite"/>
    </source>
</evidence>
<keyword evidence="2" id="KW-0472">Membrane</keyword>
<dbReference type="EMBL" id="GBHO01003099">
    <property type="protein sequence ID" value="JAG40505.1"/>
    <property type="molecule type" value="Transcribed_RNA"/>
</dbReference>
<feature type="non-terminal residue" evidence="4">
    <location>
        <position position="1"/>
    </location>
</feature>
<dbReference type="EMBL" id="GBHO01003100">
    <property type="protein sequence ID" value="JAG40504.1"/>
    <property type="molecule type" value="Transcribed_RNA"/>
</dbReference>
<reference evidence="4" key="1">
    <citation type="journal article" date="2014" name="PLoS ONE">
        <title>Transcriptome-Based Identification of ABC Transporters in the Western Tarnished Plant Bug Lygus hesperus.</title>
        <authorList>
            <person name="Hull J.J."/>
            <person name="Chaney K."/>
            <person name="Geib S.M."/>
            <person name="Fabrick J.A."/>
            <person name="Brent C.S."/>
            <person name="Walsh D."/>
            <person name="Lavine L.C."/>
        </authorList>
    </citation>
    <scope>NUCLEOTIDE SEQUENCE</scope>
</reference>
<organism evidence="4">
    <name type="scientific">Lygus hesperus</name>
    <name type="common">Western plant bug</name>
    <dbReference type="NCBI Taxonomy" id="30085"/>
    <lineage>
        <taxon>Eukaryota</taxon>
        <taxon>Metazoa</taxon>
        <taxon>Ecdysozoa</taxon>
        <taxon>Arthropoda</taxon>
        <taxon>Hexapoda</taxon>
        <taxon>Insecta</taxon>
        <taxon>Pterygota</taxon>
        <taxon>Neoptera</taxon>
        <taxon>Paraneoptera</taxon>
        <taxon>Hemiptera</taxon>
        <taxon>Heteroptera</taxon>
        <taxon>Panheteroptera</taxon>
        <taxon>Cimicomorpha</taxon>
        <taxon>Miridae</taxon>
        <taxon>Mirini</taxon>
        <taxon>Lygus</taxon>
    </lineage>
</organism>
<gene>
    <name evidence="4" type="primary">infB_49</name>
    <name evidence="3" type="synonym">infB_50</name>
    <name evidence="3" type="ORF">CM83_76026</name>
    <name evidence="4" type="ORF">CM83_76027</name>
</gene>
<accession>A0A0A9ZF50</accession>
<feature type="compositionally biased region" description="Low complexity" evidence="1">
    <location>
        <begin position="185"/>
        <end position="204"/>
    </location>
</feature>
<evidence type="ECO:0000256" key="2">
    <source>
        <dbReference type="SAM" id="Phobius"/>
    </source>
</evidence>
<name>A0A0A9ZF50_LYGHE</name>
<feature type="transmembrane region" description="Helical" evidence="2">
    <location>
        <begin position="21"/>
        <end position="38"/>
    </location>
</feature>
<keyword evidence="4" id="KW-0648">Protein biosynthesis</keyword>
<proteinExistence type="predicted"/>
<sequence>CERIEVRAQSTKRMNPKIMRFAVIVALGYLAVVEGTYLNSLTAVDAILAKVNGDYTPRKVYFPNFYSNDKVWNADHTSYQIEQEVNCVNGSVQFTNFQRNGFPWMDGDSNNIYLRFTIEVNELNVVYGYCDGIITTTPAPTTAAPTTAGTTAAPTAATTAAPTAAPIPVPVSAPPKPAVFAATARKPAPRAAGDPGTTPAPAAPSKYEGPLPSNFPWTVELNLIVGLKPTSDSCTTWVQSIKPDSFRWTLNGYWNDVFVQIQNNLEANFQYEMKPMFQSALSETDICYLLN</sequence>
<dbReference type="AlphaFoldDB" id="A0A0A9ZF50"/>
<reference evidence="4" key="2">
    <citation type="submission" date="2014-07" db="EMBL/GenBank/DDBJ databases">
        <authorList>
            <person name="Hull J."/>
        </authorList>
    </citation>
    <scope>NUCLEOTIDE SEQUENCE</scope>
</reference>
<feature type="region of interest" description="Disordered" evidence="1">
    <location>
        <begin position="185"/>
        <end position="207"/>
    </location>
</feature>
<keyword evidence="4" id="KW-0396">Initiation factor</keyword>
<feature type="region of interest" description="Disordered" evidence="1">
    <location>
        <begin position="140"/>
        <end position="159"/>
    </location>
</feature>
<evidence type="ECO:0000313" key="3">
    <source>
        <dbReference type="EMBL" id="JAG40504.1"/>
    </source>
</evidence>
<evidence type="ECO:0000313" key="4">
    <source>
        <dbReference type="EMBL" id="JAG40505.1"/>
    </source>
</evidence>
<dbReference type="GO" id="GO:0003743">
    <property type="term" value="F:translation initiation factor activity"/>
    <property type="evidence" value="ECO:0007669"/>
    <property type="project" value="UniProtKB-KW"/>
</dbReference>
<keyword evidence="2" id="KW-1133">Transmembrane helix</keyword>
<protein>
    <submittedName>
        <fullName evidence="4">Translation initiation factor IF-2</fullName>
    </submittedName>
</protein>
<keyword evidence="2" id="KW-0812">Transmembrane</keyword>